<dbReference type="PANTHER" id="PTHR34512">
    <property type="entry name" value="CELL SURFACE PROTEIN"/>
    <property type="match status" value="1"/>
</dbReference>
<evidence type="ECO:0000313" key="4">
    <source>
        <dbReference type="Proteomes" id="UP000325286"/>
    </source>
</evidence>
<accession>A0A5B9QVG9</accession>
<feature type="domain" description="Pyrrolo-quinoline quinone repeat" evidence="2">
    <location>
        <begin position="1000"/>
        <end position="1150"/>
    </location>
</feature>
<evidence type="ECO:0000256" key="1">
    <source>
        <dbReference type="SAM" id="Phobius"/>
    </source>
</evidence>
<evidence type="ECO:0000313" key="3">
    <source>
        <dbReference type="EMBL" id="QEG43047.1"/>
    </source>
</evidence>
<dbReference type="SMART" id="SM00564">
    <property type="entry name" value="PQQ"/>
    <property type="match status" value="4"/>
</dbReference>
<proteinExistence type="predicted"/>
<dbReference type="Proteomes" id="UP000325286">
    <property type="component" value="Chromosome"/>
</dbReference>
<dbReference type="Pfam" id="PF13360">
    <property type="entry name" value="PQQ_2"/>
    <property type="match status" value="2"/>
</dbReference>
<keyword evidence="1" id="KW-1133">Transmembrane helix</keyword>
<dbReference type="InterPro" id="IPR011047">
    <property type="entry name" value="Quinoprotein_ADH-like_sf"/>
</dbReference>
<dbReference type="RefSeq" id="WP_068140977.1">
    <property type="nucleotide sequence ID" value="NZ_CP042914.1"/>
</dbReference>
<dbReference type="PANTHER" id="PTHR34512:SF30">
    <property type="entry name" value="OUTER MEMBRANE PROTEIN ASSEMBLY FACTOR BAMB"/>
    <property type="match status" value="1"/>
</dbReference>
<dbReference type="InterPro" id="IPR002372">
    <property type="entry name" value="PQQ_rpt_dom"/>
</dbReference>
<gene>
    <name evidence="3" type="primary">bamB_7</name>
    <name evidence="3" type="ORF">UC8_50900</name>
</gene>
<feature type="transmembrane region" description="Helical" evidence="1">
    <location>
        <begin position="193"/>
        <end position="214"/>
    </location>
</feature>
<evidence type="ECO:0000259" key="2">
    <source>
        <dbReference type="Pfam" id="PF13360"/>
    </source>
</evidence>
<dbReference type="KEGG" id="rul:UC8_50900"/>
<reference evidence="3 4" key="1">
    <citation type="submission" date="2019-08" db="EMBL/GenBank/DDBJ databases">
        <title>Deep-cultivation of Planctomycetes and their phenomic and genomic characterization uncovers novel biology.</title>
        <authorList>
            <person name="Wiegand S."/>
            <person name="Jogler M."/>
            <person name="Boedeker C."/>
            <person name="Pinto D."/>
            <person name="Vollmers J."/>
            <person name="Rivas-Marin E."/>
            <person name="Kohn T."/>
            <person name="Peeters S.H."/>
            <person name="Heuer A."/>
            <person name="Rast P."/>
            <person name="Oberbeckmann S."/>
            <person name="Bunk B."/>
            <person name="Jeske O."/>
            <person name="Meyerdierks A."/>
            <person name="Storesund J.E."/>
            <person name="Kallscheuer N."/>
            <person name="Luecker S."/>
            <person name="Lage O.M."/>
            <person name="Pohl T."/>
            <person name="Merkel B.J."/>
            <person name="Hornburger P."/>
            <person name="Mueller R.-W."/>
            <person name="Bruemmer F."/>
            <person name="Labrenz M."/>
            <person name="Spormann A.M."/>
            <person name="Op den Camp H."/>
            <person name="Overmann J."/>
            <person name="Amann R."/>
            <person name="Jetten M.S.M."/>
            <person name="Mascher T."/>
            <person name="Medema M.H."/>
            <person name="Devos D.P."/>
            <person name="Kaster A.-K."/>
            <person name="Ovreas L."/>
            <person name="Rohde M."/>
            <person name="Galperin M.Y."/>
            <person name="Jogler C."/>
        </authorList>
    </citation>
    <scope>NUCLEOTIDE SEQUENCE [LARGE SCALE GENOMIC DNA]</scope>
    <source>
        <strain evidence="3 4">UC8</strain>
    </source>
</reference>
<keyword evidence="1" id="KW-0812">Transmembrane</keyword>
<protein>
    <submittedName>
        <fullName evidence="3">Outer membrane protein assembly factor BamB</fullName>
    </submittedName>
</protein>
<dbReference type="EMBL" id="CP042914">
    <property type="protein sequence ID" value="QEG43047.1"/>
    <property type="molecule type" value="Genomic_DNA"/>
</dbReference>
<name>A0A5B9QVG9_9BACT</name>
<keyword evidence="1" id="KW-0472">Membrane</keyword>
<dbReference type="InterPro" id="IPR011990">
    <property type="entry name" value="TPR-like_helical_dom_sf"/>
</dbReference>
<dbReference type="Gene3D" id="2.130.10.10">
    <property type="entry name" value="YVTN repeat-like/Quinoprotein amine dehydrogenase"/>
    <property type="match status" value="2"/>
</dbReference>
<dbReference type="InterPro" id="IPR018391">
    <property type="entry name" value="PQQ_b-propeller_rpt"/>
</dbReference>
<keyword evidence="4" id="KW-1185">Reference proteome</keyword>
<dbReference type="SUPFAM" id="SSF50998">
    <property type="entry name" value="Quinoprotein alcohol dehydrogenase-like"/>
    <property type="match status" value="2"/>
</dbReference>
<organism evidence="3 4">
    <name type="scientific">Roseimaritima ulvae</name>
    <dbReference type="NCBI Taxonomy" id="980254"/>
    <lineage>
        <taxon>Bacteria</taxon>
        <taxon>Pseudomonadati</taxon>
        <taxon>Planctomycetota</taxon>
        <taxon>Planctomycetia</taxon>
        <taxon>Pirellulales</taxon>
        <taxon>Pirellulaceae</taxon>
        <taxon>Roseimaritima</taxon>
    </lineage>
</organism>
<sequence length="1158" mass="125568">MLAHELIDLLERRGLLDQEIIEALRDQLAQSGRKVTPETVAKLLVDNEHLTRFQATKLIGELRAGEYGQAANADEAEVIAGAIADDLELADDDAADSPVDADMVEEVEVAEALPMDAEVVEAVPMDAEVMEAEAVDAEPVDAVPMDAVAVDAVPVDADVMEAVPVDDGSGGTRPPVTRRKPQEEKSVWDSFKIYGVAGIILMLLIGGFALWWILNSQDSSEYIANADDLYDSSSFPAAREQYETFVYKFGSTDPVNASKARVRIATTQIYEAVTSGDPTKALSEAKRLLPTVEDEEGMGDELPALADNLVTVGENIASKAEKVRDTEEKKALLAALDELIELTQNAKYVSSSLRQNLATRLAELGEDRSRINRTINRNVHLADTLVAMRESLDAQQTKQAYDARKQLLRDYPELTDDEELEKLIVEASGIQQQLVSAVSDVPETFRDDLQTKDLKSIVLANRAGSGAPGLVNRIVYFQVRGSVMAFEADTGKNLWRRFVGYRHSHLPTPLGDLPVDGVLLSDGARGEVQRLSGTEGELQWRTVIGEPFNAPQVDGEDVYLSTESGRLVALDAIDGEVKWATQLPQPTPVSPGVSDKASRIYQVGDHSNLYIIDGKNGKCIESFYTQHAEGAIRVPPVAHLGHLFVIENIDPKTARIHILRMDDKGLGLQQAQPPILMTGNVITPPKIQRRRVIVLSDRGEVKVLDVDPAAENEQVTVIAQQVASYDHPTATQMDVDKSQMWITGTRINRYQLQANTGRIVFSWAKHAGDAFIAPPKLLDGVLFHARVLKGTKGVRVAAVDPDTGETRWQTDVGVPVAMLTPTSGGVHAITSQAALYMLDGDAYKQGITGSPIENPGGTDGFTLRFEDPLQLDEDITVLLNAEDSRQLAVYNPTRRRETLRIVKLGVGFNKATAPPLIAAGGVLIALDNGRIVLKNHRTGADLGSPFQPAAAPEGKVDWYQMVPLPSDPEQIVIGDDRGKLYRIRAGDQLRSLSEVDNPNKLLGPMAAIGESLFATTAGPAADVLLRYDINSLQETQRLTLEGRVVWGPVSVEDKILLRTDDGKLRAYDGAAKALWEADLPAGRPVGLPVAVDGQWMLVGEPGWLIAMNPSDGSISGQTNIGEPLSAAPLPVGRSNRLFVPGSEGVVYITDVPTEVPSP</sequence>
<dbReference type="OrthoDB" id="226874at2"/>
<dbReference type="InterPro" id="IPR015943">
    <property type="entry name" value="WD40/YVTN_repeat-like_dom_sf"/>
</dbReference>
<dbReference type="Gene3D" id="1.25.40.10">
    <property type="entry name" value="Tetratricopeptide repeat domain"/>
    <property type="match status" value="1"/>
</dbReference>
<feature type="domain" description="Pyrrolo-quinoline quinone repeat" evidence="2">
    <location>
        <begin position="480"/>
        <end position="620"/>
    </location>
</feature>
<dbReference type="AlphaFoldDB" id="A0A5B9QVG9"/>